<dbReference type="Gene3D" id="3.20.20.450">
    <property type="entry name" value="EAL domain"/>
    <property type="match status" value="1"/>
</dbReference>
<evidence type="ECO:0000313" key="8">
    <source>
        <dbReference type="Proteomes" id="UP000254476"/>
    </source>
</evidence>
<dbReference type="GO" id="GO:0016020">
    <property type="term" value="C:membrane"/>
    <property type="evidence" value="ECO:0007669"/>
    <property type="project" value="InterPro"/>
</dbReference>
<sequence length="638" mass="73095">MTLTKKMVIGVLSLLLLIFMATYLITMQNTRSYFIEQLESDAQNTATSLGLSLSHAVADEDKATMLAMVQAVFDRGYFSSIEVRDVQGQAIVSRTTAIKPTVPEWFIPFVEWHDVEKSALVMRGWTQVGEVVVVSNANYLYQVLWDNAKDLVQSYVIYALLSLCLVYLFIHWLLRPLNRLKAQAIAIQERRFLIEKHIPKTTELKEVTLAMNQMVLRIRQRFQEQSEHIHTLQKKAYQDSLTGLPNRKLFIRQLKALLNNKQEFFPGFVMIIAIQGLDELNQKEGYLRGNSIIQKVAHLCTHFGKSVHALNVARMRGSQFALIFPEYILETLDQNFKDLQQKFYSVVHSDDVKIYMGAAPFKLYQETGEVLSEADKALKQAKEKSDGTDYYLPGSVASNQQMEKTRVAEAISAKNLSLYMQSVTNGQSVFHQEIYVRMAECQNELHHASYFMPIAEQLGIAHQVDLFVLETLKCSLGQKEKVAVNISADTLLNREHREVYLQKLADLPLKLRSLIHIELNESLIFRYVSETNDFLNHIKKLQINSGIDQVGLHFSSMHYLSDLPITYIKLHGSLIYDIVRDQSKQFFLYYFNEMAKTLDLQVIATQVESSAQWKTLQTLSISWGQGLYLASIEPINHS</sequence>
<dbReference type="Gene3D" id="3.30.110.200">
    <property type="match status" value="1"/>
</dbReference>
<evidence type="ECO:0000313" key="6">
    <source>
        <dbReference type="EMBL" id="STX42051.1"/>
    </source>
</evidence>
<dbReference type="EMBL" id="UGOB01000001">
    <property type="protein sequence ID" value="STX42051.1"/>
    <property type="molecule type" value="Genomic_DNA"/>
</dbReference>
<dbReference type="InterPro" id="IPR001633">
    <property type="entry name" value="EAL_dom"/>
</dbReference>
<keyword evidence="1" id="KW-0472">Membrane</keyword>
<dbReference type="InterPro" id="IPR035919">
    <property type="entry name" value="EAL_sf"/>
</dbReference>
<dbReference type="Pfam" id="PF16448">
    <property type="entry name" value="LapD_MoxY_N"/>
    <property type="match status" value="1"/>
</dbReference>
<dbReference type="GO" id="GO:0016301">
    <property type="term" value="F:kinase activity"/>
    <property type="evidence" value="ECO:0007669"/>
    <property type="project" value="UniProtKB-KW"/>
</dbReference>
<dbReference type="GO" id="GO:0007165">
    <property type="term" value="P:signal transduction"/>
    <property type="evidence" value="ECO:0007669"/>
    <property type="project" value="InterPro"/>
</dbReference>
<dbReference type="RefSeq" id="WP_058497722.1">
    <property type="nucleotide sequence ID" value="NZ_CAAAHW010000018.1"/>
</dbReference>
<feature type="domain" description="EAL" evidence="2">
    <location>
        <begin position="400"/>
        <end position="638"/>
    </location>
</feature>
<feature type="transmembrane region" description="Helical" evidence="1">
    <location>
        <begin position="7"/>
        <end position="25"/>
    </location>
</feature>
<dbReference type="PANTHER" id="PTHR33121">
    <property type="entry name" value="CYCLIC DI-GMP PHOSPHODIESTERASE PDEF"/>
    <property type="match status" value="1"/>
</dbReference>
<evidence type="ECO:0000259" key="4">
    <source>
        <dbReference type="PROSITE" id="PS50887"/>
    </source>
</evidence>
<evidence type="ECO:0000313" key="5">
    <source>
        <dbReference type="EMBL" id="KTD14480.1"/>
    </source>
</evidence>
<name>A0A378J4X4_9GAMM</name>
<dbReference type="GO" id="GO:0071111">
    <property type="term" value="F:cyclic-guanylate-specific phosphodiesterase activity"/>
    <property type="evidence" value="ECO:0007669"/>
    <property type="project" value="InterPro"/>
</dbReference>
<dbReference type="Gene3D" id="6.20.270.20">
    <property type="entry name" value="LapD/MoxY periplasmic domain"/>
    <property type="match status" value="1"/>
</dbReference>
<dbReference type="Gene3D" id="6.10.340.10">
    <property type="match status" value="1"/>
</dbReference>
<dbReference type="PROSITE" id="PS50885">
    <property type="entry name" value="HAMP"/>
    <property type="match status" value="1"/>
</dbReference>
<keyword evidence="7" id="KW-1185">Reference proteome</keyword>
<dbReference type="SMART" id="SM00267">
    <property type="entry name" value="GGDEF"/>
    <property type="match status" value="1"/>
</dbReference>
<dbReference type="SMART" id="SM00304">
    <property type="entry name" value="HAMP"/>
    <property type="match status" value="1"/>
</dbReference>
<dbReference type="STRING" id="45066.Lgra_0511"/>
<dbReference type="EMBL" id="LNYE01000006">
    <property type="protein sequence ID" value="KTD14480.1"/>
    <property type="molecule type" value="Genomic_DNA"/>
</dbReference>
<reference evidence="5 7" key="1">
    <citation type="submission" date="2015-11" db="EMBL/GenBank/DDBJ databases">
        <title>Genomic analysis of 38 Legionella species identifies large and diverse effector repertoires.</title>
        <authorList>
            <person name="Burstein D."/>
            <person name="Amaro F."/>
            <person name="Zusman T."/>
            <person name="Lifshitz Z."/>
            <person name="Cohen O."/>
            <person name="Gilbert J.A."/>
            <person name="Pupko T."/>
            <person name="Shuman H.A."/>
            <person name="Segal G."/>
        </authorList>
    </citation>
    <scope>NUCLEOTIDE SEQUENCE [LARGE SCALE GENOMIC DNA]</scope>
    <source>
        <strain evidence="5 7">Lyon 8420412</strain>
    </source>
</reference>
<dbReference type="PROSITE" id="PS50883">
    <property type="entry name" value="EAL"/>
    <property type="match status" value="1"/>
</dbReference>
<keyword evidence="1" id="KW-1133">Transmembrane helix</keyword>
<feature type="domain" description="HAMP" evidence="3">
    <location>
        <begin position="171"/>
        <end position="223"/>
    </location>
</feature>
<dbReference type="CDD" id="cd01948">
    <property type="entry name" value="EAL"/>
    <property type="match status" value="1"/>
</dbReference>
<dbReference type="InterPro" id="IPR032244">
    <property type="entry name" value="LapD_MoxY_N"/>
</dbReference>
<dbReference type="SUPFAM" id="SSF141868">
    <property type="entry name" value="EAL domain-like"/>
    <property type="match status" value="1"/>
</dbReference>
<dbReference type="CDD" id="cd01949">
    <property type="entry name" value="GGDEF"/>
    <property type="match status" value="1"/>
</dbReference>
<organism evidence="6 8">
    <name type="scientific">Legionella gratiana</name>
    <dbReference type="NCBI Taxonomy" id="45066"/>
    <lineage>
        <taxon>Bacteria</taxon>
        <taxon>Pseudomonadati</taxon>
        <taxon>Pseudomonadota</taxon>
        <taxon>Gammaproteobacteria</taxon>
        <taxon>Legionellales</taxon>
        <taxon>Legionellaceae</taxon>
        <taxon>Legionella</taxon>
    </lineage>
</organism>
<protein>
    <submittedName>
        <fullName evidence="5 6">Two component histidine kinase</fullName>
    </submittedName>
</protein>
<dbReference type="SUPFAM" id="SSF55073">
    <property type="entry name" value="Nucleotide cyclase"/>
    <property type="match status" value="1"/>
</dbReference>
<evidence type="ECO:0000313" key="7">
    <source>
        <dbReference type="Proteomes" id="UP000054691"/>
    </source>
</evidence>
<dbReference type="Proteomes" id="UP000054691">
    <property type="component" value="Unassembled WGS sequence"/>
</dbReference>
<keyword evidence="1" id="KW-0812">Transmembrane</keyword>
<evidence type="ECO:0000256" key="1">
    <source>
        <dbReference type="SAM" id="Phobius"/>
    </source>
</evidence>
<dbReference type="InterPro" id="IPR043128">
    <property type="entry name" value="Rev_trsase/Diguanyl_cyclase"/>
</dbReference>
<dbReference type="SMART" id="SM00052">
    <property type="entry name" value="EAL"/>
    <property type="match status" value="1"/>
</dbReference>
<dbReference type="Pfam" id="PF00563">
    <property type="entry name" value="EAL"/>
    <property type="match status" value="1"/>
</dbReference>
<evidence type="ECO:0000259" key="2">
    <source>
        <dbReference type="PROSITE" id="PS50883"/>
    </source>
</evidence>
<dbReference type="Pfam" id="PF00990">
    <property type="entry name" value="GGDEF"/>
    <property type="match status" value="1"/>
</dbReference>
<dbReference type="InterPro" id="IPR029787">
    <property type="entry name" value="Nucleotide_cyclase"/>
</dbReference>
<dbReference type="InterPro" id="IPR003660">
    <property type="entry name" value="HAMP_dom"/>
</dbReference>
<dbReference type="InterPro" id="IPR042461">
    <property type="entry name" value="LapD_MoxY_peri_C"/>
</dbReference>
<gene>
    <name evidence="6" type="primary">csrD</name>
    <name evidence="5" type="ORF">Lgra_0511</name>
    <name evidence="6" type="ORF">NCTC12388_00499</name>
</gene>
<reference evidence="6 8" key="2">
    <citation type="submission" date="2018-06" db="EMBL/GenBank/DDBJ databases">
        <authorList>
            <consortium name="Pathogen Informatics"/>
            <person name="Doyle S."/>
        </authorList>
    </citation>
    <scope>NUCLEOTIDE SEQUENCE [LARGE SCALE GENOMIC DNA]</scope>
    <source>
        <strain evidence="6 8">NCTC12388</strain>
    </source>
</reference>
<dbReference type="Proteomes" id="UP000254476">
    <property type="component" value="Unassembled WGS sequence"/>
</dbReference>
<dbReference type="InterPro" id="IPR050706">
    <property type="entry name" value="Cyclic-di-GMP_PDE-like"/>
</dbReference>
<dbReference type="PROSITE" id="PS50887">
    <property type="entry name" value="GGDEF"/>
    <property type="match status" value="1"/>
</dbReference>
<keyword evidence="6" id="KW-0808">Transferase</keyword>
<proteinExistence type="predicted"/>
<feature type="transmembrane region" description="Helical" evidence="1">
    <location>
        <begin position="155"/>
        <end position="174"/>
    </location>
</feature>
<accession>A0A378J4X4</accession>
<dbReference type="PANTHER" id="PTHR33121:SF79">
    <property type="entry name" value="CYCLIC DI-GMP PHOSPHODIESTERASE PDED-RELATED"/>
    <property type="match status" value="1"/>
</dbReference>
<dbReference type="NCBIfam" id="TIGR00254">
    <property type="entry name" value="GGDEF"/>
    <property type="match status" value="1"/>
</dbReference>
<dbReference type="InterPro" id="IPR000160">
    <property type="entry name" value="GGDEF_dom"/>
</dbReference>
<feature type="domain" description="GGDEF" evidence="4">
    <location>
        <begin position="265"/>
        <end position="396"/>
    </location>
</feature>
<dbReference type="AlphaFoldDB" id="A0A378J4X4"/>
<keyword evidence="6" id="KW-0418">Kinase</keyword>
<evidence type="ECO:0000259" key="3">
    <source>
        <dbReference type="PROSITE" id="PS50885"/>
    </source>
</evidence>
<dbReference type="Gene3D" id="3.30.70.270">
    <property type="match status" value="1"/>
</dbReference>
<dbReference type="Pfam" id="PF00672">
    <property type="entry name" value="HAMP"/>
    <property type="match status" value="1"/>
</dbReference>